<feature type="domain" description="3'-5' exonuclease" evidence="1">
    <location>
        <begin position="110"/>
        <end position="240"/>
    </location>
</feature>
<dbReference type="AlphaFoldDB" id="A0A9Q0NBI6"/>
<name>A0A9Q0NBI6_9DIPT</name>
<dbReference type="Gene3D" id="3.30.420.10">
    <property type="entry name" value="Ribonuclease H-like superfamily/Ribonuclease H"/>
    <property type="match status" value="1"/>
</dbReference>
<dbReference type="GO" id="GO:0008408">
    <property type="term" value="F:3'-5' exonuclease activity"/>
    <property type="evidence" value="ECO:0007669"/>
    <property type="project" value="InterPro"/>
</dbReference>
<dbReference type="PANTHER" id="PTHR46628:SF1">
    <property type="entry name" value="PIRNA BIOGENESIS PROTEIN EXD1"/>
    <property type="match status" value="1"/>
</dbReference>
<dbReference type="InterPro" id="IPR036397">
    <property type="entry name" value="RNaseH_sf"/>
</dbReference>
<proteinExistence type="predicted"/>
<dbReference type="Proteomes" id="UP001151699">
    <property type="component" value="Chromosome A"/>
</dbReference>
<dbReference type="EMBL" id="WJQU01000001">
    <property type="protein sequence ID" value="KAJ6647291.1"/>
    <property type="molecule type" value="Genomic_DNA"/>
</dbReference>
<dbReference type="GO" id="GO:1990923">
    <property type="term" value="C:PET complex"/>
    <property type="evidence" value="ECO:0007669"/>
    <property type="project" value="TreeGrafter"/>
</dbReference>
<dbReference type="GO" id="GO:0034587">
    <property type="term" value="P:piRNA processing"/>
    <property type="evidence" value="ECO:0007669"/>
    <property type="project" value="TreeGrafter"/>
</dbReference>
<gene>
    <name evidence="2" type="primary">EXD1</name>
    <name evidence="2" type="ORF">Bhyg_02513</name>
</gene>
<evidence type="ECO:0000313" key="3">
    <source>
        <dbReference type="Proteomes" id="UP001151699"/>
    </source>
</evidence>
<dbReference type="InterPro" id="IPR002562">
    <property type="entry name" value="3'-5'_exonuclease_dom"/>
</dbReference>
<reference evidence="2" key="1">
    <citation type="submission" date="2022-07" db="EMBL/GenBank/DDBJ databases">
        <authorList>
            <person name="Trinca V."/>
            <person name="Uliana J.V.C."/>
            <person name="Torres T.T."/>
            <person name="Ward R.J."/>
            <person name="Monesi N."/>
        </authorList>
    </citation>
    <scope>NUCLEOTIDE SEQUENCE</scope>
    <source>
        <strain evidence="2">HSMRA1968</strain>
        <tissue evidence="2">Whole embryos</tissue>
    </source>
</reference>
<dbReference type="SUPFAM" id="SSF53098">
    <property type="entry name" value="Ribonuclease H-like"/>
    <property type="match status" value="1"/>
</dbReference>
<comment type="caution">
    <text evidence="2">The sequence shown here is derived from an EMBL/GenBank/DDBJ whole genome shotgun (WGS) entry which is preliminary data.</text>
</comment>
<accession>A0A9Q0NBI6</accession>
<dbReference type="OrthoDB" id="26838at2759"/>
<sequence length="257" mass="29371">MSGKGVIVFVNNRIYVGTVMLASSRYIKVRAFEPKLSKVLELKLYRTETFTIEPLTSLRPTLEDFKKLSNMMNGLKFIQSFDRTYFDAIEDIEKESFVGISLPGIKGRFSEISVIAISTWKSIYIFDIMILGSIEKTFKTILESKSTKKIIHDSSNLADYLHHRQKIVLDGVFDTEVAHCSLGFDENRSDLIECLFDHFGIPEELFDEEVQWHCRPISSSAIRIAALNVAFLKKLHIRLSTLMLNDVKAVCGLPRHE</sequence>
<evidence type="ECO:0000259" key="1">
    <source>
        <dbReference type="Pfam" id="PF01612"/>
    </source>
</evidence>
<keyword evidence="3" id="KW-1185">Reference proteome</keyword>
<protein>
    <submittedName>
        <fullName evidence="2">PiRNA biogenesis protein EXD1</fullName>
    </submittedName>
</protein>
<evidence type="ECO:0000313" key="2">
    <source>
        <dbReference type="EMBL" id="KAJ6647291.1"/>
    </source>
</evidence>
<dbReference type="InterPro" id="IPR052144">
    <property type="entry name" value="piRNA_biogenesis_EXD1"/>
</dbReference>
<feature type="non-terminal residue" evidence="2">
    <location>
        <position position="1"/>
    </location>
</feature>
<dbReference type="Pfam" id="PF01612">
    <property type="entry name" value="DNA_pol_A_exo1"/>
    <property type="match status" value="1"/>
</dbReference>
<dbReference type="GO" id="GO:0003676">
    <property type="term" value="F:nucleic acid binding"/>
    <property type="evidence" value="ECO:0007669"/>
    <property type="project" value="InterPro"/>
</dbReference>
<organism evidence="2 3">
    <name type="scientific">Pseudolycoriella hygida</name>
    <dbReference type="NCBI Taxonomy" id="35572"/>
    <lineage>
        <taxon>Eukaryota</taxon>
        <taxon>Metazoa</taxon>
        <taxon>Ecdysozoa</taxon>
        <taxon>Arthropoda</taxon>
        <taxon>Hexapoda</taxon>
        <taxon>Insecta</taxon>
        <taxon>Pterygota</taxon>
        <taxon>Neoptera</taxon>
        <taxon>Endopterygota</taxon>
        <taxon>Diptera</taxon>
        <taxon>Nematocera</taxon>
        <taxon>Sciaroidea</taxon>
        <taxon>Sciaridae</taxon>
        <taxon>Pseudolycoriella</taxon>
    </lineage>
</organism>
<dbReference type="PANTHER" id="PTHR46628">
    <property type="entry name" value="PIRNA BIOGENESIS PROTEIN EXD1"/>
    <property type="match status" value="1"/>
</dbReference>
<dbReference type="InterPro" id="IPR012337">
    <property type="entry name" value="RNaseH-like_sf"/>
</dbReference>